<evidence type="ECO:0000313" key="3">
    <source>
        <dbReference type="EMBL" id="KAA5413798.1"/>
    </source>
</evidence>
<dbReference type="EMBL" id="QRVJ01000001">
    <property type="protein sequence ID" value="RGS40011.1"/>
    <property type="molecule type" value="Genomic_DNA"/>
</dbReference>
<keyword evidence="1" id="KW-1133">Transmembrane helix</keyword>
<reference evidence="3 7" key="3">
    <citation type="journal article" date="2019" name="Nat. Med.">
        <title>A library of human gut bacterial isolates paired with longitudinal multiomics data enables mechanistic microbiome research.</title>
        <authorList>
            <person name="Poyet M."/>
            <person name="Groussin M."/>
            <person name="Gibbons S.M."/>
            <person name="Avila-Pacheco J."/>
            <person name="Jiang X."/>
            <person name="Kearney S.M."/>
            <person name="Perrotta A.R."/>
            <person name="Berdy B."/>
            <person name="Zhao S."/>
            <person name="Lieberman T.D."/>
            <person name="Swanson P.K."/>
            <person name="Smith M."/>
            <person name="Roesemann S."/>
            <person name="Alexander J.E."/>
            <person name="Rich S.A."/>
            <person name="Livny J."/>
            <person name="Vlamakis H."/>
            <person name="Clish C."/>
            <person name="Bullock K."/>
            <person name="Deik A."/>
            <person name="Scott J."/>
            <person name="Pierce K.A."/>
            <person name="Xavier R.J."/>
            <person name="Alm E.J."/>
        </authorList>
    </citation>
    <scope>NUCLEOTIDE SEQUENCE [LARGE SCALE GENOMIC DNA]</scope>
    <source>
        <strain evidence="3 7">BIOML-A6</strain>
    </source>
</reference>
<sequence length="228" mass="25897">MKTVFNIVLGLCAVVLIYICYTSIMGPINFEKARKHREKAVIARLMDIRKAQQEYRNLNHQQYTASFDTLIYFVKNQKLPFIYKEGELNDKQLEDGMTEKKAIAIINKAKKTGKYDEVKKAGLENFKRDTMWVAVLDTIFPKGFNPDSMRYVPYGGGAQFEMAIKNDTAKSGAPFCLLEVKTPYETYLGGLDKQEIANMKDVQTKLGKYCGLMIGSLETANNNAGNWE</sequence>
<gene>
    <name evidence="2" type="ORF">BcellWH2_03892</name>
    <name evidence="4" type="ORF">DWX97_01685</name>
    <name evidence="3" type="ORF">F2Y81_21955</name>
</gene>
<dbReference type="eggNOG" id="ENOG50310GM">
    <property type="taxonomic scope" value="Bacteria"/>
</dbReference>
<protein>
    <submittedName>
        <fullName evidence="2">Uncharacterized protein</fullName>
    </submittedName>
</protein>
<dbReference type="EMBL" id="VVYV01000047">
    <property type="protein sequence ID" value="KAA5413798.1"/>
    <property type="molecule type" value="Genomic_DNA"/>
</dbReference>
<evidence type="ECO:0000313" key="5">
    <source>
        <dbReference type="Proteomes" id="UP000061809"/>
    </source>
</evidence>
<name>A0A0P0FU76_9BACE</name>
<dbReference type="RefSeq" id="WP_007215110.1">
    <property type="nucleotide sequence ID" value="NZ_CABMLT010000010.1"/>
</dbReference>
<dbReference type="Proteomes" id="UP000061809">
    <property type="component" value="Chromosome"/>
</dbReference>
<dbReference type="AlphaFoldDB" id="A0A0P0FU76"/>
<dbReference type="Proteomes" id="UP000448877">
    <property type="component" value="Unassembled WGS sequence"/>
</dbReference>
<organism evidence="2 5">
    <name type="scientific">Bacteroides cellulosilyticus</name>
    <dbReference type="NCBI Taxonomy" id="246787"/>
    <lineage>
        <taxon>Bacteria</taxon>
        <taxon>Pseudomonadati</taxon>
        <taxon>Bacteroidota</taxon>
        <taxon>Bacteroidia</taxon>
        <taxon>Bacteroidales</taxon>
        <taxon>Bacteroidaceae</taxon>
        <taxon>Bacteroides</taxon>
    </lineage>
</organism>
<keyword evidence="1" id="KW-0812">Transmembrane</keyword>
<keyword evidence="1" id="KW-0472">Membrane</keyword>
<evidence type="ECO:0000313" key="4">
    <source>
        <dbReference type="EMBL" id="RGS40011.1"/>
    </source>
</evidence>
<dbReference type="KEGG" id="bcel:BcellWH2_03892"/>
<dbReference type="EMBL" id="CP012801">
    <property type="protein sequence ID" value="ALJ61113.1"/>
    <property type="molecule type" value="Genomic_DNA"/>
</dbReference>
<evidence type="ECO:0000256" key="1">
    <source>
        <dbReference type="SAM" id="Phobius"/>
    </source>
</evidence>
<feature type="transmembrane region" description="Helical" evidence="1">
    <location>
        <begin position="6"/>
        <end position="30"/>
    </location>
</feature>
<evidence type="ECO:0000313" key="6">
    <source>
        <dbReference type="Proteomes" id="UP000283341"/>
    </source>
</evidence>
<accession>A0A0P0FU76</accession>
<evidence type="ECO:0000313" key="2">
    <source>
        <dbReference type="EMBL" id="ALJ61113.1"/>
    </source>
</evidence>
<reference evidence="2 5" key="1">
    <citation type="journal article" date="2015" name="Science">
        <title>Genetic determinants of in vivo fitness and diet responsiveness in multiple human gut Bacteroides.</title>
        <authorList>
            <person name="Wu M."/>
            <person name="McNulty N.P."/>
            <person name="Rodionov D.A."/>
            <person name="Khoroshkin M.S."/>
            <person name="Griffin N.W."/>
            <person name="Cheng J."/>
            <person name="Latreille P."/>
            <person name="Kerstetter R.A."/>
            <person name="Terrapon N."/>
            <person name="Henrissat B."/>
            <person name="Osterman A.L."/>
            <person name="Gordon J.I."/>
        </authorList>
    </citation>
    <scope>NUCLEOTIDE SEQUENCE [LARGE SCALE GENOMIC DNA]</scope>
    <source>
        <strain evidence="2 5">WH2</strain>
    </source>
</reference>
<reference evidence="4 6" key="2">
    <citation type="submission" date="2018-08" db="EMBL/GenBank/DDBJ databases">
        <title>A genome reference for cultivated species of the human gut microbiota.</title>
        <authorList>
            <person name="Zou Y."/>
            <person name="Xue W."/>
            <person name="Luo G."/>
        </authorList>
    </citation>
    <scope>NUCLEOTIDE SEQUENCE [LARGE SCALE GENOMIC DNA]</scope>
    <source>
        <strain evidence="4 6">AF22-3AC</strain>
    </source>
</reference>
<proteinExistence type="predicted"/>
<dbReference type="Proteomes" id="UP000283341">
    <property type="component" value="Unassembled WGS sequence"/>
</dbReference>
<dbReference type="STRING" id="246787.BcellWH2_03892"/>
<evidence type="ECO:0000313" key="7">
    <source>
        <dbReference type="Proteomes" id="UP000448877"/>
    </source>
</evidence>
<dbReference type="PATRIC" id="fig|246787.4.peg.4028"/>